<dbReference type="GO" id="GO:0005694">
    <property type="term" value="C:chromosome"/>
    <property type="evidence" value="ECO:0007669"/>
    <property type="project" value="TreeGrafter"/>
</dbReference>
<evidence type="ECO:0000256" key="5">
    <source>
        <dbReference type="SAM" id="MobiDB-lite"/>
    </source>
</evidence>
<organism evidence="7 8">
    <name type="scientific">Callipepla squamata</name>
    <name type="common">Scaled quail</name>
    <dbReference type="NCBI Taxonomy" id="9009"/>
    <lineage>
        <taxon>Eukaryota</taxon>
        <taxon>Metazoa</taxon>
        <taxon>Chordata</taxon>
        <taxon>Craniata</taxon>
        <taxon>Vertebrata</taxon>
        <taxon>Euteleostomi</taxon>
        <taxon>Archelosauria</taxon>
        <taxon>Archosauria</taxon>
        <taxon>Dinosauria</taxon>
        <taxon>Saurischia</taxon>
        <taxon>Theropoda</taxon>
        <taxon>Coelurosauria</taxon>
        <taxon>Aves</taxon>
        <taxon>Neognathae</taxon>
        <taxon>Galloanserae</taxon>
        <taxon>Galliformes</taxon>
        <taxon>Odontophoridae</taxon>
        <taxon>Callipepla</taxon>
    </lineage>
</organism>
<name>A0A226MC46_CALSU</name>
<dbReference type="GO" id="GO:0005634">
    <property type="term" value="C:nucleus"/>
    <property type="evidence" value="ECO:0007669"/>
    <property type="project" value="TreeGrafter"/>
</dbReference>
<dbReference type="GO" id="GO:0000723">
    <property type="term" value="P:telomere maintenance"/>
    <property type="evidence" value="ECO:0007669"/>
    <property type="project" value="TreeGrafter"/>
</dbReference>
<reference evidence="7 8" key="1">
    <citation type="submission" date="2016-07" db="EMBL/GenBank/DDBJ databases">
        <title>Disparate Historic Effective Population Sizes Predicted by Modern Levels of Genome Diversity for the Scaled Quail (Callipepla squamata) and the Northern Bobwhite (Colinus virginianus): Inferences from First and Second Generation Draft Genome Assemblies for Sympatric New World Quail.</title>
        <authorList>
            <person name="Oldeschulte D.L."/>
            <person name="Halley Y.A."/>
            <person name="Bhattarai E.K."/>
            <person name="Brashear W.A."/>
            <person name="Hill J."/>
            <person name="Metz R.P."/>
            <person name="Johnson C.D."/>
            <person name="Rollins D."/>
            <person name="Peterson M.J."/>
            <person name="Bickhart D.M."/>
            <person name="Decker J.E."/>
            <person name="Seabury C.M."/>
        </authorList>
    </citation>
    <scope>NUCLEOTIDE SEQUENCE [LARGE SCALE GENOMIC DNA]</scope>
    <source>
        <strain evidence="7 8">Texas</strain>
        <tissue evidence="7">Leg muscle</tissue>
    </source>
</reference>
<dbReference type="PANTHER" id="PTHR13710:SF108">
    <property type="entry name" value="ATP-DEPENDENT DNA HELICASE Q4"/>
    <property type="match status" value="1"/>
</dbReference>
<evidence type="ECO:0000256" key="2">
    <source>
        <dbReference type="ARBA" id="ARBA00023235"/>
    </source>
</evidence>
<evidence type="ECO:0000256" key="3">
    <source>
        <dbReference type="ARBA" id="ARBA00034617"/>
    </source>
</evidence>
<dbReference type="Gene3D" id="3.40.50.300">
    <property type="entry name" value="P-loop containing nucleotide triphosphate hydrolases"/>
    <property type="match status" value="1"/>
</dbReference>
<feature type="region of interest" description="Disordered" evidence="5">
    <location>
        <begin position="91"/>
        <end position="137"/>
    </location>
</feature>
<sequence length="159" mass="17423">MSGRLRVVVATVAFGMGLDKADVRAVVHYHMPRSFESYVQEIGRAGRDGEPAQCHLFLDPEGSDRYELRRHIFADAVDPLTIKKLGGEVSDSEMAELNVEDNRDAEVGNGVGAEEGNRDGVASDGDGDDAKEDGGRVCYKHERAIPIESIVHDLDLREE</sequence>
<dbReference type="AlphaFoldDB" id="A0A226MC46"/>
<evidence type="ECO:0000313" key="7">
    <source>
        <dbReference type="EMBL" id="OXB52846.1"/>
    </source>
</evidence>
<dbReference type="GO" id="GO:0000724">
    <property type="term" value="P:double-strand break repair via homologous recombination"/>
    <property type="evidence" value="ECO:0007669"/>
    <property type="project" value="TreeGrafter"/>
</dbReference>
<evidence type="ECO:0000256" key="4">
    <source>
        <dbReference type="ARBA" id="ARBA00034808"/>
    </source>
</evidence>
<dbReference type="GO" id="GO:0009378">
    <property type="term" value="F:four-way junction helicase activity"/>
    <property type="evidence" value="ECO:0007669"/>
    <property type="project" value="TreeGrafter"/>
</dbReference>
<dbReference type="InterPro" id="IPR027417">
    <property type="entry name" value="P-loop_NTPase"/>
</dbReference>
<keyword evidence="2" id="KW-0413">Isomerase</keyword>
<dbReference type="InterPro" id="IPR001650">
    <property type="entry name" value="Helicase_C-like"/>
</dbReference>
<dbReference type="Pfam" id="PF00271">
    <property type="entry name" value="Helicase_C"/>
    <property type="match status" value="1"/>
</dbReference>
<comment type="caution">
    <text evidence="7">The sequence shown here is derived from an EMBL/GenBank/DDBJ whole genome shotgun (WGS) entry which is preliminary data.</text>
</comment>
<comment type="similarity">
    <text evidence="1">Belongs to the helicase family. RecQ subfamily.</text>
</comment>
<dbReference type="OrthoDB" id="18781at2759"/>
<evidence type="ECO:0000256" key="1">
    <source>
        <dbReference type="ARBA" id="ARBA00005446"/>
    </source>
</evidence>
<dbReference type="PROSITE" id="PS51194">
    <property type="entry name" value="HELICASE_CTER"/>
    <property type="match status" value="1"/>
</dbReference>
<evidence type="ECO:0000313" key="8">
    <source>
        <dbReference type="Proteomes" id="UP000198323"/>
    </source>
</evidence>
<dbReference type="PANTHER" id="PTHR13710">
    <property type="entry name" value="DNA HELICASE RECQ FAMILY MEMBER"/>
    <property type="match status" value="1"/>
</dbReference>
<accession>A0A226MC46</accession>
<keyword evidence="8" id="KW-1185">Reference proteome</keyword>
<dbReference type="GO" id="GO:0005737">
    <property type="term" value="C:cytoplasm"/>
    <property type="evidence" value="ECO:0007669"/>
    <property type="project" value="TreeGrafter"/>
</dbReference>
<dbReference type="SUPFAM" id="SSF52540">
    <property type="entry name" value="P-loop containing nucleoside triphosphate hydrolases"/>
    <property type="match status" value="1"/>
</dbReference>
<proteinExistence type="inferred from homology"/>
<feature type="domain" description="Helicase C-terminal" evidence="6">
    <location>
        <begin position="1"/>
        <end position="100"/>
    </location>
</feature>
<dbReference type="Proteomes" id="UP000198323">
    <property type="component" value="Unassembled WGS sequence"/>
</dbReference>
<dbReference type="GO" id="GO:0043138">
    <property type="term" value="F:3'-5' DNA helicase activity"/>
    <property type="evidence" value="ECO:0007669"/>
    <property type="project" value="UniProtKB-EC"/>
</dbReference>
<gene>
    <name evidence="7" type="ORF">ASZ78_011234</name>
</gene>
<evidence type="ECO:0000259" key="6">
    <source>
        <dbReference type="PROSITE" id="PS51194"/>
    </source>
</evidence>
<feature type="non-terminal residue" evidence="7">
    <location>
        <position position="159"/>
    </location>
</feature>
<dbReference type="EMBL" id="MCFN01001836">
    <property type="protein sequence ID" value="OXB52846.1"/>
    <property type="molecule type" value="Genomic_DNA"/>
</dbReference>
<dbReference type="EC" id="5.6.2.4" evidence="4"/>
<dbReference type="STRING" id="9009.A0A226MC46"/>
<protein>
    <recommendedName>
        <fullName evidence="4">DNA 3'-5' helicase</fullName>
        <ecNumber evidence="4">5.6.2.4</ecNumber>
    </recommendedName>
</protein>
<comment type="catalytic activity">
    <reaction evidence="3">
        <text>Couples ATP hydrolysis with the unwinding of duplex DNA by translocating in the 3'-5' direction.</text>
        <dbReference type="EC" id="5.6.2.4"/>
    </reaction>
</comment>